<proteinExistence type="predicted"/>
<dbReference type="WBParaSite" id="ES5_v2.g11992.t1">
    <property type="protein sequence ID" value="ES5_v2.g11992.t1"/>
    <property type="gene ID" value="ES5_v2.g11992"/>
</dbReference>
<organism evidence="1 2">
    <name type="scientific">Panagrolaimus sp. ES5</name>
    <dbReference type="NCBI Taxonomy" id="591445"/>
    <lineage>
        <taxon>Eukaryota</taxon>
        <taxon>Metazoa</taxon>
        <taxon>Ecdysozoa</taxon>
        <taxon>Nematoda</taxon>
        <taxon>Chromadorea</taxon>
        <taxon>Rhabditida</taxon>
        <taxon>Tylenchina</taxon>
        <taxon>Panagrolaimomorpha</taxon>
        <taxon>Panagrolaimoidea</taxon>
        <taxon>Panagrolaimidae</taxon>
        <taxon>Panagrolaimus</taxon>
    </lineage>
</organism>
<accession>A0AC34F4S0</accession>
<dbReference type="Proteomes" id="UP000887579">
    <property type="component" value="Unplaced"/>
</dbReference>
<reference evidence="2" key="1">
    <citation type="submission" date="2022-11" db="UniProtKB">
        <authorList>
            <consortium name="WormBaseParasite"/>
        </authorList>
    </citation>
    <scope>IDENTIFICATION</scope>
</reference>
<sequence length="215" mass="24845">MSEEGGYLGAMTYQAIYSSAFEKLKTSHSDNPEATSALNLLQRNLLQADNSSSSFLFDFAKTLLTDAKLNVNLQESYLRMHATAPVDDLEMPQYTNRPEFQELSLRAIALRRVLARVPDEMKERRPFLETIKEIASSIKKLLDATNVILQIIPPQSQPIVEKRKREFVHYSKRFSNTLKEYFRDQNQTQVFVAANQLIFQTTQIVRTVRDRIRVQ</sequence>
<evidence type="ECO:0000313" key="2">
    <source>
        <dbReference type="WBParaSite" id="ES5_v2.g11992.t1"/>
    </source>
</evidence>
<name>A0AC34F4S0_9BILA</name>
<evidence type="ECO:0000313" key="1">
    <source>
        <dbReference type="Proteomes" id="UP000887579"/>
    </source>
</evidence>
<protein>
    <submittedName>
        <fullName evidence="2">Programmed cell death protein 10</fullName>
    </submittedName>
</protein>